<evidence type="ECO:0000256" key="2">
    <source>
        <dbReference type="SAM" id="Phobius"/>
    </source>
</evidence>
<dbReference type="InterPro" id="IPR052928">
    <property type="entry name" value="Desiccation-related_membrane"/>
</dbReference>
<proteinExistence type="predicted"/>
<keyword evidence="2" id="KW-0472">Membrane</keyword>
<evidence type="ECO:0000313" key="3">
    <source>
        <dbReference type="EMBL" id="HDM90299.1"/>
    </source>
</evidence>
<dbReference type="PANTHER" id="PTHR35792">
    <property type="entry name" value="GENERAL STRESS PROTEIN"/>
    <property type="match status" value="1"/>
</dbReference>
<gene>
    <name evidence="3" type="ORF">ENG67_03710</name>
</gene>
<reference evidence="3" key="1">
    <citation type="journal article" date="2020" name="mSystems">
        <title>Genome- and Community-Level Interaction Insights into Carbon Utilization and Element Cycling Functions of Hydrothermarchaeota in Hydrothermal Sediment.</title>
        <authorList>
            <person name="Zhou Z."/>
            <person name="Liu Y."/>
            <person name="Xu W."/>
            <person name="Pan J."/>
            <person name="Luo Z.H."/>
            <person name="Li M."/>
        </authorList>
    </citation>
    <scope>NUCLEOTIDE SEQUENCE [LARGE SCALE GENOMIC DNA]</scope>
    <source>
        <strain evidence="3">HyVt-237</strain>
    </source>
</reference>
<name>A0A7C1B3V3_UNCW3</name>
<organism evidence="3">
    <name type="scientific">candidate division WOR-3 bacterium</name>
    <dbReference type="NCBI Taxonomy" id="2052148"/>
    <lineage>
        <taxon>Bacteria</taxon>
        <taxon>Bacteria division WOR-3</taxon>
    </lineage>
</organism>
<feature type="transmembrane region" description="Helical" evidence="2">
    <location>
        <begin position="12"/>
        <end position="31"/>
    </location>
</feature>
<sequence length="84" mass="9090">MAEERSSSTGWAIAGFAVGSLFGVALALLLAPETGSEMREKMKDTTHKVKELALEKAKELLEEAKRKISEGEQVKESPEEEAGV</sequence>
<feature type="coiled-coil region" evidence="1">
    <location>
        <begin position="47"/>
        <end position="74"/>
    </location>
</feature>
<protein>
    <submittedName>
        <fullName evidence="3">YtxH domain-containing protein</fullName>
    </submittedName>
</protein>
<dbReference type="InterPro" id="IPR024623">
    <property type="entry name" value="YtxH"/>
</dbReference>
<keyword evidence="1" id="KW-0175">Coiled coil</keyword>
<evidence type="ECO:0000256" key="1">
    <source>
        <dbReference type="SAM" id="Coils"/>
    </source>
</evidence>
<dbReference type="Pfam" id="PF12732">
    <property type="entry name" value="YtxH"/>
    <property type="match status" value="1"/>
</dbReference>
<dbReference type="Proteomes" id="UP000885931">
    <property type="component" value="Unassembled WGS sequence"/>
</dbReference>
<keyword evidence="2" id="KW-0812">Transmembrane</keyword>
<accession>A0A7C1B3V3</accession>
<dbReference type="AlphaFoldDB" id="A0A7C1B3V3"/>
<dbReference type="PANTHER" id="PTHR35792:SF2">
    <property type="entry name" value="GENERAL STRESS PROTEIN"/>
    <property type="match status" value="1"/>
</dbReference>
<dbReference type="EMBL" id="DRBW01000150">
    <property type="protein sequence ID" value="HDM90299.1"/>
    <property type="molecule type" value="Genomic_DNA"/>
</dbReference>
<keyword evidence="2" id="KW-1133">Transmembrane helix</keyword>
<comment type="caution">
    <text evidence="3">The sequence shown here is derived from an EMBL/GenBank/DDBJ whole genome shotgun (WGS) entry which is preliminary data.</text>
</comment>